<evidence type="ECO:0000313" key="4">
    <source>
        <dbReference type="Proteomes" id="UP001231189"/>
    </source>
</evidence>
<accession>A0AAD8TS14</accession>
<dbReference type="InterPro" id="IPR006566">
    <property type="entry name" value="FBD"/>
</dbReference>
<reference evidence="3" key="1">
    <citation type="submission" date="2023-07" db="EMBL/GenBank/DDBJ databases">
        <title>A chromosome-level genome assembly of Lolium multiflorum.</title>
        <authorList>
            <person name="Chen Y."/>
            <person name="Copetti D."/>
            <person name="Kolliker R."/>
            <person name="Studer B."/>
        </authorList>
    </citation>
    <scope>NUCLEOTIDE SEQUENCE</scope>
    <source>
        <strain evidence="3">02402/16</strain>
        <tissue evidence="3">Leaf</tissue>
    </source>
</reference>
<dbReference type="AlphaFoldDB" id="A0AAD8TS14"/>
<dbReference type="EMBL" id="JAUUTY010000001">
    <property type="protein sequence ID" value="KAK1692800.1"/>
    <property type="molecule type" value="Genomic_DNA"/>
</dbReference>
<name>A0AAD8TS14_LOLMU</name>
<sequence length="470" mass="52647">MRAAAAAAPAHKKSASRGTGGGRPRKRARHGKGDGDLISKLPDDILGTIVSLLPTKDGARTQALARRWRPLWLSAPLNLDAGDLLYKDFKKFSLVSRILSDHPGPGRRFAFNCIRLHKVKKRYAEDAAQIESWFHSRALDGLQELDISFLELEYGQPDKLYPLPPSVLRLAATLQVATIGKCDFPKEVAPSLSFSVLKELSLWRISISDDVFRGVMSSCPVLEALKLKQFPDMGCLHISSPTLKIIVIEHLFQYRREVIIEDTPSLERLLLPYSGFGAEIIRVVRAPKLEILGLLSPSIPEIQIADLVFQGLTPPSVKNTIQTVKVLALDFSRPDLNAVLDILRCFPCLQNLYVIWGGYNRPEMKNVRRYDPLDPVNCLESHLKVMVLKNYGGGEEHAGFAKFFVLNAKVLKEIKFEVCEKIDINKKWMIDQHKLLEVETRASRDAQLKFRGGSSCLGCQSLGAWVRPLH</sequence>
<dbReference type="Proteomes" id="UP001231189">
    <property type="component" value="Unassembled WGS sequence"/>
</dbReference>
<dbReference type="PANTHER" id="PTHR32141">
    <property type="match status" value="1"/>
</dbReference>
<feature type="region of interest" description="Disordered" evidence="1">
    <location>
        <begin position="1"/>
        <end position="35"/>
    </location>
</feature>
<protein>
    <recommendedName>
        <fullName evidence="2">F-box domain-containing protein</fullName>
    </recommendedName>
</protein>
<evidence type="ECO:0000259" key="2">
    <source>
        <dbReference type="PROSITE" id="PS50181"/>
    </source>
</evidence>
<feature type="domain" description="F-box" evidence="2">
    <location>
        <begin position="35"/>
        <end position="89"/>
    </location>
</feature>
<dbReference type="InterPro" id="IPR032675">
    <property type="entry name" value="LRR_dom_sf"/>
</dbReference>
<proteinExistence type="predicted"/>
<dbReference type="InterPro" id="IPR036047">
    <property type="entry name" value="F-box-like_dom_sf"/>
</dbReference>
<dbReference type="SMART" id="SM00579">
    <property type="entry name" value="FBD"/>
    <property type="match status" value="1"/>
</dbReference>
<dbReference type="SUPFAM" id="SSF52047">
    <property type="entry name" value="RNI-like"/>
    <property type="match status" value="1"/>
</dbReference>
<dbReference type="SUPFAM" id="SSF81383">
    <property type="entry name" value="F-box domain"/>
    <property type="match status" value="1"/>
</dbReference>
<dbReference type="InterPro" id="IPR055302">
    <property type="entry name" value="F-box_dom-containing"/>
</dbReference>
<dbReference type="InterPro" id="IPR053781">
    <property type="entry name" value="F-box_AtFBL13-like"/>
</dbReference>
<evidence type="ECO:0000313" key="3">
    <source>
        <dbReference type="EMBL" id="KAK1692800.1"/>
    </source>
</evidence>
<dbReference type="Pfam" id="PF08387">
    <property type="entry name" value="FBD"/>
    <property type="match status" value="1"/>
</dbReference>
<comment type="caution">
    <text evidence="3">The sequence shown here is derived from an EMBL/GenBank/DDBJ whole genome shotgun (WGS) entry which is preliminary data.</text>
</comment>
<dbReference type="Gene3D" id="3.80.10.10">
    <property type="entry name" value="Ribonuclease Inhibitor"/>
    <property type="match status" value="1"/>
</dbReference>
<keyword evidence="4" id="KW-1185">Reference proteome</keyword>
<dbReference type="CDD" id="cd22160">
    <property type="entry name" value="F-box_AtFBL13-like"/>
    <property type="match status" value="1"/>
</dbReference>
<dbReference type="InterPro" id="IPR001810">
    <property type="entry name" value="F-box_dom"/>
</dbReference>
<evidence type="ECO:0000256" key="1">
    <source>
        <dbReference type="SAM" id="MobiDB-lite"/>
    </source>
</evidence>
<dbReference type="InterPro" id="IPR055411">
    <property type="entry name" value="LRR_FXL15/At3g58940/PEG3-like"/>
</dbReference>
<dbReference type="Pfam" id="PF24758">
    <property type="entry name" value="LRR_At5g56370"/>
    <property type="match status" value="1"/>
</dbReference>
<dbReference type="PANTHER" id="PTHR32141:SF45">
    <property type="entry name" value="OS07G0285200 PROTEIN"/>
    <property type="match status" value="1"/>
</dbReference>
<organism evidence="3 4">
    <name type="scientific">Lolium multiflorum</name>
    <name type="common">Italian ryegrass</name>
    <name type="synonym">Lolium perenne subsp. multiflorum</name>
    <dbReference type="NCBI Taxonomy" id="4521"/>
    <lineage>
        <taxon>Eukaryota</taxon>
        <taxon>Viridiplantae</taxon>
        <taxon>Streptophyta</taxon>
        <taxon>Embryophyta</taxon>
        <taxon>Tracheophyta</taxon>
        <taxon>Spermatophyta</taxon>
        <taxon>Magnoliopsida</taxon>
        <taxon>Liliopsida</taxon>
        <taxon>Poales</taxon>
        <taxon>Poaceae</taxon>
        <taxon>BOP clade</taxon>
        <taxon>Pooideae</taxon>
        <taxon>Poodae</taxon>
        <taxon>Poeae</taxon>
        <taxon>Poeae Chloroplast Group 2 (Poeae type)</taxon>
        <taxon>Loliodinae</taxon>
        <taxon>Loliinae</taxon>
        <taxon>Lolium</taxon>
    </lineage>
</organism>
<dbReference type="PROSITE" id="PS50181">
    <property type="entry name" value="FBOX"/>
    <property type="match status" value="1"/>
</dbReference>
<gene>
    <name evidence="3" type="ORF">QYE76_009497</name>
</gene>